<dbReference type="EMBL" id="LSBA01000001">
    <property type="protein sequence ID" value="KXZ23356.1"/>
    <property type="molecule type" value="Genomic_DNA"/>
</dbReference>
<reference evidence="2" key="1">
    <citation type="submission" date="2016-02" db="EMBL/GenBank/DDBJ databases">
        <authorList>
            <person name="Dunlap C."/>
        </authorList>
    </citation>
    <scope>NUCLEOTIDE SEQUENCE [LARGE SCALE GENOMIC DNA]</scope>
    <source>
        <strain evidence="2">NRRL B-41092</strain>
    </source>
</reference>
<evidence type="ECO:0000313" key="1">
    <source>
        <dbReference type="EMBL" id="KXZ23356.1"/>
    </source>
</evidence>
<evidence type="ECO:0008006" key="3">
    <source>
        <dbReference type="Google" id="ProtNLM"/>
    </source>
</evidence>
<accession>A0A150FC82</accession>
<proteinExistence type="predicted"/>
<comment type="caution">
    <text evidence="1">The sequence shown here is derived from an EMBL/GenBank/DDBJ whole genome shotgun (WGS) entry which is preliminary data.</text>
</comment>
<sequence>MKQRIIEELKRIETHYGVKVLYAVESGSRAWGFPSRDSDYDVRFLYVPKKEWYFSIETQRDVIEEPIHDLLDISGWELRKALRLFKKSNPPLLEWLSSDTVYYEAFSAADQLRKLKNRAFSPEASVYHYLNMAKRNVKNELQGSEVKIKKYFYVLRPILACRWIEKFCSVPPMAFSVLADELLADEKLMSEINMLLARKKSGDELAAEQRNAVIHTFIEEEIERLSQYAKTIKTAKTDITPELNQLLIQTVEEAWR</sequence>
<evidence type="ECO:0000313" key="2">
    <source>
        <dbReference type="Proteomes" id="UP000075430"/>
    </source>
</evidence>
<dbReference type="InterPro" id="IPR018775">
    <property type="entry name" value="RlaP"/>
</dbReference>
<dbReference type="PANTHER" id="PTHR34817">
    <property type="entry name" value="NUCLEOTIDYLTRANSFERASE"/>
    <property type="match status" value="1"/>
</dbReference>
<dbReference type="AlphaFoldDB" id="A0A150FC82"/>
<dbReference type="Proteomes" id="UP000075430">
    <property type="component" value="Unassembled WGS sequence"/>
</dbReference>
<protein>
    <recommendedName>
        <fullName evidence="3">Nucleotidyltransferase</fullName>
    </recommendedName>
</protein>
<dbReference type="STRING" id="1793963.AXI58_00100"/>
<dbReference type="OrthoDB" id="9796845at2"/>
<organism evidence="1 2">
    <name type="scientific">Bacillus nakamurai</name>
    <dbReference type="NCBI Taxonomy" id="1793963"/>
    <lineage>
        <taxon>Bacteria</taxon>
        <taxon>Bacillati</taxon>
        <taxon>Bacillota</taxon>
        <taxon>Bacilli</taxon>
        <taxon>Bacillales</taxon>
        <taxon>Bacillaceae</taxon>
        <taxon>Bacillus</taxon>
    </lineage>
</organism>
<name>A0A150FC82_9BACI</name>
<dbReference type="RefSeq" id="WP_061519966.1">
    <property type="nucleotide sequence ID" value="NZ_JARLZY010000003.1"/>
</dbReference>
<dbReference type="Pfam" id="PF10127">
    <property type="entry name" value="RlaP"/>
    <property type="match status" value="1"/>
</dbReference>
<gene>
    <name evidence="1" type="ORF">AXI58_00100</name>
</gene>
<keyword evidence="2" id="KW-1185">Reference proteome</keyword>
<dbReference type="PANTHER" id="PTHR34817:SF2">
    <property type="entry name" value="NUCLEOTIDYLTRANSFERASE"/>
    <property type="match status" value="1"/>
</dbReference>